<dbReference type="Pfam" id="PF05725">
    <property type="entry name" value="FNIP"/>
    <property type="match status" value="1"/>
</dbReference>
<proteinExistence type="predicted"/>
<organism evidence="1">
    <name type="scientific">Megavirus baoshan</name>
    <dbReference type="NCBI Taxonomy" id="2496520"/>
    <lineage>
        <taxon>Viruses</taxon>
        <taxon>Varidnaviria</taxon>
        <taxon>Bamfordvirae</taxon>
        <taxon>Nucleocytoviricota</taxon>
        <taxon>Megaviricetes</taxon>
        <taxon>Imitervirales</taxon>
        <taxon>Mimiviridae</taxon>
        <taxon>Megamimivirinae</taxon>
        <taxon>Megavirus</taxon>
        <taxon>Megavirus baoshanense</taxon>
    </lineage>
</organism>
<accession>A0A3S8UYP1</accession>
<evidence type="ECO:0000313" key="1">
    <source>
        <dbReference type="EMBL" id="AZL89843.1"/>
    </source>
</evidence>
<dbReference type="EMBL" id="MH046811">
    <property type="protein sequence ID" value="AZL89843.1"/>
    <property type="molecule type" value="Genomic_DNA"/>
</dbReference>
<protein>
    <submittedName>
        <fullName evidence="1">F-box and FNIP repeat-containing protein</fullName>
    </submittedName>
</protein>
<gene>
    <name evidence="1" type="ORF">Mb1010</name>
</gene>
<reference evidence="1" key="1">
    <citation type="submission" date="2018-03" db="EMBL/GenBank/DDBJ databases">
        <title>Draft genome sequences of Megaviruse, new member of the family Mimiviridae isolated from water in Shanghai, China.</title>
        <authorList>
            <person name="Xia Y."/>
        </authorList>
    </citation>
    <scope>NUCLEOTIDE SEQUENCE</scope>
    <source>
        <strain evidence="1">SH</strain>
    </source>
</reference>
<name>A0A3S8UYP1_9VIRU</name>
<dbReference type="InterPro" id="IPR008615">
    <property type="entry name" value="FNIP"/>
</dbReference>
<sequence length="231" mass="27776">MKTIINYLNHDVLLLIFDLLSDRDKIRFAMTNQFMSQYINYIIYTDLHEYERVRFLPFKNNFRRLNFRPRYDIIPPIITDLIIGKDYIGSLENAIPNSVKKLTIDYGVYQKNKNYIRSNILLYFTGRKLKLYDEFYDKFYDLEIYGSEYYCRMDQCSKGPKCGMTKILSFRPETKNNNLSFIAQQKVDLFFELIDKNSKPINLSPNIVKVPVKNFSVNEKFVKRKFSKYRR</sequence>